<sequence>MYRWACDRLNEEPSFDAFRLIYKSRDSTNCWSIGRRDGAVGLVTGMPKLDSPWYKEYFFARPSWKWCSGDVEQPTGYVVGSKEAWCASSQFPRSVKDHVDCLVEGFQLRVTHSGPKRAYQHVRGFYGLKELANANRPKGKKRGTAVARTGVASSSAAMVTRGAGKRPLEPSGLHGDAKRPKAGLAQGRVGEARGKTAHQSDQPNPITLSPLAATDTEAAELAFHTVSDQLAMPSEYTSTSQGCNRRIAGIASQFFFSAQIGFSQIIMLNDRLSKTVDENTVEIAKLKKSLAEGRSALIEELRPELERGFEEHLPKKREKLSAEKEAHVAVESERDSMQRKLHQAEEIGRTLLEE</sequence>
<protein>
    <submittedName>
        <fullName evidence="2">Uncharacterized protein</fullName>
    </submittedName>
</protein>
<keyword evidence="3" id="KW-1185">Reference proteome</keyword>
<name>A0AAV2FUP2_9ROSI</name>
<dbReference type="AlphaFoldDB" id="A0AAV2FUP2"/>
<evidence type="ECO:0000313" key="3">
    <source>
        <dbReference type="Proteomes" id="UP001497516"/>
    </source>
</evidence>
<proteinExistence type="predicted"/>
<dbReference type="Proteomes" id="UP001497516">
    <property type="component" value="Chromosome 7"/>
</dbReference>
<reference evidence="2 3" key="1">
    <citation type="submission" date="2024-04" db="EMBL/GenBank/DDBJ databases">
        <authorList>
            <person name="Fracassetti M."/>
        </authorList>
    </citation>
    <scope>NUCLEOTIDE SEQUENCE [LARGE SCALE GENOMIC DNA]</scope>
</reference>
<gene>
    <name evidence="2" type="ORF">LTRI10_LOCUS42134</name>
</gene>
<dbReference type="EMBL" id="OZ034820">
    <property type="protein sequence ID" value="CAL1402108.1"/>
    <property type="molecule type" value="Genomic_DNA"/>
</dbReference>
<organism evidence="2 3">
    <name type="scientific">Linum trigynum</name>
    <dbReference type="NCBI Taxonomy" id="586398"/>
    <lineage>
        <taxon>Eukaryota</taxon>
        <taxon>Viridiplantae</taxon>
        <taxon>Streptophyta</taxon>
        <taxon>Embryophyta</taxon>
        <taxon>Tracheophyta</taxon>
        <taxon>Spermatophyta</taxon>
        <taxon>Magnoliopsida</taxon>
        <taxon>eudicotyledons</taxon>
        <taxon>Gunneridae</taxon>
        <taxon>Pentapetalae</taxon>
        <taxon>rosids</taxon>
        <taxon>fabids</taxon>
        <taxon>Malpighiales</taxon>
        <taxon>Linaceae</taxon>
        <taxon>Linum</taxon>
    </lineage>
</organism>
<evidence type="ECO:0000313" key="2">
    <source>
        <dbReference type="EMBL" id="CAL1402108.1"/>
    </source>
</evidence>
<feature type="region of interest" description="Disordered" evidence="1">
    <location>
        <begin position="136"/>
        <end position="182"/>
    </location>
</feature>
<evidence type="ECO:0000256" key="1">
    <source>
        <dbReference type="SAM" id="MobiDB-lite"/>
    </source>
</evidence>
<accession>A0AAV2FUP2</accession>
<feature type="region of interest" description="Disordered" evidence="1">
    <location>
        <begin position="313"/>
        <end position="354"/>
    </location>
</feature>